<feature type="transmembrane region" description="Helical" evidence="1">
    <location>
        <begin position="17"/>
        <end position="33"/>
    </location>
</feature>
<feature type="transmembrane region" description="Helical" evidence="1">
    <location>
        <begin position="40"/>
        <end position="58"/>
    </location>
</feature>
<dbReference type="OrthoDB" id="423807at2759"/>
<feature type="transmembrane region" description="Helical" evidence="1">
    <location>
        <begin position="95"/>
        <end position="116"/>
    </location>
</feature>
<feature type="transmembrane region" description="Helical" evidence="1">
    <location>
        <begin position="122"/>
        <end position="140"/>
    </location>
</feature>
<dbReference type="EMBL" id="CAJNNV010001090">
    <property type="protein sequence ID" value="CAE8584263.1"/>
    <property type="molecule type" value="Genomic_DNA"/>
</dbReference>
<dbReference type="InterPro" id="IPR051843">
    <property type="entry name" value="CPA1_transporter"/>
</dbReference>
<evidence type="ECO:0000256" key="1">
    <source>
        <dbReference type="SAM" id="Phobius"/>
    </source>
</evidence>
<dbReference type="PANTHER" id="PTHR31102:SF1">
    <property type="entry name" value="CATION_H+ EXCHANGER DOMAIN-CONTAINING PROTEIN"/>
    <property type="match status" value="1"/>
</dbReference>
<keyword evidence="1" id="KW-1133">Transmembrane helix</keyword>
<name>A0A813DF85_POLGL</name>
<accession>A0A813DF85</accession>
<evidence type="ECO:0000313" key="3">
    <source>
        <dbReference type="Proteomes" id="UP000654075"/>
    </source>
</evidence>
<feature type="transmembrane region" description="Helical" evidence="1">
    <location>
        <begin position="238"/>
        <end position="260"/>
    </location>
</feature>
<gene>
    <name evidence="2" type="ORF">PGLA1383_LOCUS3199</name>
</gene>
<proteinExistence type="predicted"/>
<sequence>MSNHGTSTTLDDYGCNYPIQLGAAYIFLVGYAVRVAFTSVRLPGAVGVFLVGYSFSFIMQKDILAARPDLQQFAFFLVLVNAGMEINIKHLKPQVLLLAVVPAVLEWLGISAYAFYFLGFAPIEALILGKVCMPLGEGLVIPRMMEFRVKHPEHPLPKLVLVWAPIEATVAMVLFGVLTGLSKGGASGSSLVARTLLLLASTVAAGILLGSLTGWALSNIKRLRLQGKQVFTGTPVEAFLVIVSVALAAFGTGVCLAEQASASWPSVLQPELFVIVTSSSFAHIVDPAVLIGVEEYIASIWVFGSIVLFSMLGSKTELSVFGIFFRVVPLMAVGLVLRFAGICMICWLMPSSWGKDGKYHLGFREALFLFLCTLPRATIQGALGSAPVLSDIFRRGAGGSGGTMLHFIGSTARLYIVCYAVVGSLLLEFFGPGLLKSTSRAAGISFKLSDGMPPAANEGGFALTGTQAQDELLNSEAFALSEAGQDAASDMQCFSEAEIQDSDQDVVHERARRFIYRHETT</sequence>
<reference evidence="2" key="1">
    <citation type="submission" date="2021-02" db="EMBL/GenBank/DDBJ databases">
        <authorList>
            <person name="Dougan E. K."/>
            <person name="Rhodes N."/>
            <person name="Thang M."/>
            <person name="Chan C."/>
        </authorList>
    </citation>
    <scope>NUCLEOTIDE SEQUENCE</scope>
</reference>
<feature type="transmembrane region" description="Helical" evidence="1">
    <location>
        <begin position="330"/>
        <end position="349"/>
    </location>
</feature>
<evidence type="ECO:0000313" key="2">
    <source>
        <dbReference type="EMBL" id="CAE8584263.1"/>
    </source>
</evidence>
<keyword evidence="1" id="KW-0812">Transmembrane</keyword>
<dbReference type="PANTHER" id="PTHR31102">
    <property type="match status" value="1"/>
</dbReference>
<evidence type="ECO:0008006" key="4">
    <source>
        <dbReference type="Google" id="ProtNLM"/>
    </source>
</evidence>
<dbReference type="Proteomes" id="UP000654075">
    <property type="component" value="Unassembled WGS sequence"/>
</dbReference>
<organism evidence="2 3">
    <name type="scientific">Polarella glacialis</name>
    <name type="common">Dinoflagellate</name>
    <dbReference type="NCBI Taxonomy" id="89957"/>
    <lineage>
        <taxon>Eukaryota</taxon>
        <taxon>Sar</taxon>
        <taxon>Alveolata</taxon>
        <taxon>Dinophyceae</taxon>
        <taxon>Suessiales</taxon>
        <taxon>Suessiaceae</taxon>
        <taxon>Polarella</taxon>
    </lineage>
</organism>
<keyword evidence="1" id="KW-0472">Membrane</keyword>
<keyword evidence="3" id="KW-1185">Reference proteome</keyword>
<feature type="transmembrane region" description="Helical" evidence="1">
    <location>
        <begin position="191"/>
        <end position="217"/>
    </location>
</feature>
<dbReference type="AlphaFoldDB" id="A0A813DF85"/>
<feature type="transmembrane region" description="Helical" evidence="1">
    <location>
        <begin position="414"/>
        <end position="435"/>
    </location>
</feature>
<protein>
    <recommendedName>
        <fullName evidence="4">Cation/H+ exchanger domain-containing protein</fullName>
    </recommendedName>
</protein>
<feature type="transmembrane region" description="Helical" evidence="1">
    <location>
        <begin position="300"/>
        <end position="324"/>
    </location>
</feature>
<feature type="transmembrane region" description="Helical" evidence="1">
    <location>
        <begin position="160"/>
        <end position="179"/>
    </location>
</feature>
<dbReference type="GO" id="GO:0098662">
    <property type="term" value="P:inorganic cation transmembrane transport"/>
    <property type="evidence" value="ECO:0007669"/>
    <property type="project" value="TreeGrafter"/>
</dbReference>
<comment type="caution">
    <text evidence="2">The sequence shown here is derived from an EMBL/GenBank/DDBJ whole genome shotgun (WGS) entry which is preliminary data.</text>
</comment>